<reference evidence="3" key="1">
    <citation type="submission" date="2017-09" db="EMBL/GenBank/DDBJ databases">
        <title>Depth-based differentiation of microbial function through sediment-hosted aquifers and enrichment of novel symbionts in the deep terrestrial subsurface.</title>
        <authorList>
            <person name="Probst A.J."/>
            <person name="Ladd B."/>
            <person name="Jarett J.K."/>
            <person name="Geller-Mcgrath D.E."/>
            <person name="Sieber C.M.K."/>
            <person name="Emerson J.B."/>
            <person name="Anantharaman K."/>
            <person name="Thomas B.C."/>
            <person name="Malmstrom R."/>
            <person name="Stieglmeier M."/>
            <person name="Klingl A."/>
            <person name="Woyke T."/>
            <person name="Ryan C.M."/>
            <person name="Banfield J.F."/>
        </authorList>
    </citation>
    <scope>NUCLEOTIDE SEQUENCE [LARGE SCALE GENOMIC DNA]</scope>
</reference>
<organism evidence="2 3">
    <name type="scientific">bacterium (Candidatus Gribaldobacteria) CG_4_9_14_3_um_filter_36_15</name>
    <dbReference type="NCBI Taxonomy" id="2014269"/>
    <lineage>
        <taxon>Bacteria</taxon>
        <taxon>Candidatus Gribaldobacteria</taxon>
    </lineage>
</organism>
<evidence type="ECO:0000256" key="1">
    <source>
        <dbReference type="SAM" id="Phobius"/>
    </source>
</evidence>
<feature type="transmembrane region" description="Helical" evidence="1">
    <location>
        <begin position="20"/>
        <end position="38"/>
    </location>
</feature>
<proteinExistence type="predicted"/>
<keyword evidence="1" id="KW-0812">Transmembrane</keyword>
<evidence type="ECO:0000313" key="2">
    <source>
        <dbReference type="EMBL" id="PJB09377.1"/>
    </source>
</evidence>
<gene>
    <name evidence="2" type="ORF">CO121_00310</name>
</gene>
<dbReference type="EMBL" id="PFUT01000007">
    <property type="protein sequence ID" value="PJB09377.1"/>
    <property type="molecule type" value="Genomic_DNA"/>
</dbReference>
<name>A0A2M7ZVU8_9BACT</name>
<keyword evidence="1" id="KW-0472">Membrane</keyword>
<dbReference type="InterPro" id="IPR012902">
    <property type="entry name" value="N_methyl_site"/>
</dbReference>
<evidence type="ECO:0000313" key="3">
    <source>
        <dbReference type="Proteomes" id="UP000229156"/>
    </source>
</evidence>
<keyword evidence="1" id="KW-1133">Transmembrane helix</keyword>
<sequence>MRIPKLKIKNERGVTLTELLVSISILIILTLISTSVIFKFQKRTHLTDNVGEVINTLEIARNKTLASEGSSQWGVFFNTSTIPHQYTLFKGSDYGSRTTSSDELYKLSKGVEFFEIDLGGKEEVVFERLVGNTYQFGTVSLRLEDVPSQSRTIYIEGSGQIGMSTSSPSDANRLKDSRHLHFQYSREIATSTEKLVLTFGGGITKEIVIADNLENGQIYWEGEIEVESNLQKLKIHTHRLNSPDTLFCIHRDQRYNNKALNIDIDGDPDYPVLTPTLLRYEADGLTSKGNSFYVSDPICQ</sequence>
<comment type="caution">
    <text evidence="2">The sequence shown here is derived from an EMBL/GenBank/DDBJ whole genome shotgun (WGS) entry which is preliminary data.</text>
</comment>
<dbReference type="AlphaFoldDB" id="A0A2M7ZVU8"/>
<accession>A0A2M7ZVU8</accession>
<dbReference type="Pfam" id="PF07963">
    <property type="entry name" value="N_methyl"/>
    <property type="match status" value="1"/>
</dbReference>
<dbReference type="Proteomes" id="UP000229156">
    <property type="component" value="Unassembled WGS sequence"/>
</dbReference>
<evidence type="ECO:0008006" key="4">
    <source>
        <dbReference type="Google" id="ProtNLM"/>
    </source>
</evidence>
<protein>
    <recommendedName>
        <fullName evidence="4">Prepilin-type N-terminal cleavage/methylation domain-containing protein</fullName>
    </recommendedName>
</protein>